<keyword evidence="3" id="KW-1185">Reference proteome</keyword>
<evidence type="ECO:0000256" key="1">
    <source>
        <dbReference type="SAM" id="MobiDB-lite"/>
    </source>
</evidence>
<dbReference type="PANTHER" id="PTHR38765">
    <property type="entry name" value="DUF484 DOMAIN-CONTAINING PROTEIN"/>
    <property type="match status" value="1"/>
</dbReference>
<evidence type="ECO:0008006" key="4">
    <source>
        <dbReference type="Google" id="ProtNLM"/>
    </source>
</evidence>
<dbReference type="Proteomes" id="UP000033220">
    <property type="component" value="Chromosome DSM 122"/>
</dbReference>
<feature type="region of interest" description="Disordered" evidence="1">
    <location>
        <begin position="1"/>
        <end position="41"/>
    </location>
</feature>
<sequence>MTTGPSPVRPSCKPNEVGRTSPMGKASDTVSPTGSGNDPDEAAVLDYLLRNPDFLKEHPDVLLLATPPQRFESSEGKVVDIQHVMLKRLQTEMADLQDCAEQLIITTRSNMATQKGTLQAALAVLESEGIDGLALTIAEDLPLFLDVDVCTLRIEQGLPGVPPAIATLPPGLMGRTFETDDMAALRPLSPAESVIYGATASEVRSDALVRLTAADGQPLGILALGSRLEGTFEPDMALDLLLFLARVVENCLRRRMPPR</sequence>
<dbReference type="InterPro" id="IPR029016">
    <property type="entry name" value="GAF-like_dom_sf"/>
</dbReference>
<evidence type="ECO:0000313" key="2">
    <source>
        <dbReference type="EMBL" id="CCG08406.1"/>
    </source>
</evidence>
<dbReference type="STRING" id="1150469.RSPPHO_01780"/>
<dbReference type="Pfam" id="PF04340">
    <property type="entry name" value="DUF484"/>
    <property type="match status" value="1"/>
</dbReference>
<dbReference type="EMBL" id="HE663493">
    <property type="protein sequence ID" value="CCG08406.1"/>
    <property type="molecule type" value="Genomic_DNA"/>
</dbReference>
<organism evidence="2 3">
    <name type="scientific">Pararhodospirillum photometricum DSM 122</name>
    <dbReference type="NCBI Taxonomy" id="1150469"/>
    <lineage>
        <taxon>Bacteria</taxon>
        <taxon>Pseudomonadati</taxon>
        <taxon>Pseudomonadota</taxon>
        <taxon>Alphaproteobacteria</taxon>
        <taxon>Rhodospirillales</taxon>
        <taxon>Rhodospirillaceae</taxon>
        <taxon>Pararhodospirillum</taxon>
    </lineage>
</organism>
<name>H6SK91_PARPM</name>
<reference evidence="2 3" key="1">
    <citation type="submission" date="2012-02" db="EMBL/GenBank/DDBJ databases">
        <title>Shotgun genome sequence of Phaeospirillum photometricum DSM 122.</title>
        <authorList>
            <person name="Duquesne K."/>
            <person name="Sturgis J."/>
        </authorList>
    </citation>
    <scope>NUCLEOTIDE SEQUENCE [LARGE SCALE GENOMIC DNA]</scope>
    <source>
        <strain evidence="3">DSM122</strain>
    </source>
</reference>
<dbReference type="InterPro" id="IPR007435">
    <property type="entry name" value="DUF484"/>
</dbReference>
<dbReference type="PATRIC" id="fig|1150469.3.peg.2009"/>
<dbReference type="PANTHER" id="PTHR38765:SF1">
    <property type="entry name" value="DUF484 DOMAIN-CONTAINING PROTEIN"/>
    <property type="match status" value="1"/>
</dbReference>
<dbReference type="AlphaFoldDB" id="H6SK91"/>
<accession>H6SK91</accession>
<dbReference type="KEGG" id="rpm:RSPPHO_01780"/>
<evidence type="ECO:0000313" key="3">
    <source>
        <dbReference type="Proteomes" id="UP000033220"/>
    </source>
</evidence>
<proteinExistence type="predicted"/>
<dbReference type="Gene3D" id="3.30.450.40">
    <property type="match status" value="1"/>
</dbReference>
<dbReference type="eggNOG" id="COG3159">
    <property type="taxonomic scope" value="Bacteria"/>
</dbReference>
<protein>
    <recommendedName>
        <fullName evidence="4">DUF484 family protein</fullName>
    </recommendedName>
</protein>
<dbReference type="HOGENOM" id="CLU_073320_2_0_5"/>
<gene>
    <name evidence="2" type="ORF">RSPPHO_01780</name>
</gene>